<dbReference type="WBParaSite" id="MhA1_Contig88.frz3.gene13">
    <property type="protein sequence ID" value="MhA1_Contig88.frz3.gene13"/>
    <property type="gene ID" value="MhA1_Contig88.frz3.gene13"/>
</dbReference>
<dbReference type="Proteomes" id="UP000095281">
    <property type="component" value="Unplaced"/>
</dbReference>
<protein>
    <submittedName>
        <fullName evidence="2">C2H2-type domain-containing protein</fullName>
    </submittedName>
</protein>
<dbReference type="AlphaFoldDB" id="A0A1I8C0D6"/>
<evidence type="ECO:0000313" key="2">
    <source>
        <dbReference type="WBParaSite" id="MhA1_Contig88.frz3.gene13"/>
    </source>
</evidence>
<proteinExistence type="predicted"/>
<sequence length="191" mass="21512">MKKNSRGNEIKAKIEELNYPKPIYLVRNSKNYAICSCLLCGQKLTIYNADEIDKHLRKRHSYGQVQQAVQGEQLYSQLNQLYSQGSQSLDPNNLTLGQLPTGAKHICYKFLSFLSGIVYDSQRFLDSGNHGMQQLGFNGLQHAGGSGSQAQRQPMGLQTFHQNPFQYPQGGVQPYGGYDYQYGNSHHNGLY</sequence>
<evidence type="ECO:0000313" key="1">
    <source>
        <dbReference type="Proteomes" id="UP000095281"/>
    </source>
</evidence>
<reference evidence="2" key="1">
    <citation type="submission" date="2016-11" db="UniProtKB">
        <authorList>
            <consortium name="WormBaseParasite"/>
        </authorList>
    </citation>
    <scope>IDENTIFICATION</scope>
</reference>
<organism evidence="1 2">
    <name type="scientific">Meloidogyne hapla</name>
    <name type="common">Root-knot nematode worm</name>
    <dbReference type="NCBI Taxonomy" id="6305"/>
    <lineage>
        <taxon>Eukaryota</taxon>
        <taxon>Metazoa</taxon>
        <taxon>Ecdysozoa</taxon>
        <taxon>Nematoda</taxon>
        <taxon>Chromadorea</taxon>
        <taxon>Rhabditida</taxon>
        <taxon>Tylenchina</taxon>
        <taxon>Tylenchomorpha</taxon>
        <taxon>Tylenchoidea</taxon>
        <taxon>Meloidogynidae</taxon>
        <taxon>Meloidogyninae</taxon>
        <taxon>Meloidogyne</taxon>
    </lineage>
</organism>
<accession>A0A1I8C0D6</accession>
<keyword evidence="1" id="KW-1185">Reference proteome</keyword>
<name>A0A1I8C0D6_MELHA</name>